<dbReference type="Gene3D" id="2.60.110.10">
    <property type="entry name" value="Thaumatin"/>
    <property type="match status" value="1"/>
</dbReference>
<keyword evidence="3" id="KW-1185">Reference proteome</keyword>
<evidence type="ECO:0000313" key="3">
    <source>
        <dbReference type="Proteomes" id="UP001187192"/>
    </source>
</evidence>
<dbReference type="Pfam" id="PF00314">
    <property type="entry name" value="Thaumatin"/>
    <property type="match status" value="1"/>
</dbReference>
<dbReference type="Gramene" id="FCD_00005347-RA">
    <property type="protein sequence ID" value="FCD_00005347-RA:cds"/>
    <property type="gene ID" value="FCD_00005347"/>
</dbReference>
<name>A0AA88D2W5_FICCA</name>
<dbReference type="SUPFAM" id="SSF49870">
    <property type="entry name" value="Osmotin, thaumatin-like protein"/>
    <property type="match status" value="1"/>
</dbReference>
<dbReference type="InterPro" id="IPR001938">
    <property type="entry name" value="Thaumatin"/>
</dbReference>
<dbReference type="AlphaFoldDB" id="A0AA88D2W5"/>
<dbReference type="Proteomes" id="UP001187192">
    <property type="component" value="Unassembled WGS sequence"/>
</dbReference>
<evidence type="ECO:0000256" key="1">
    <source>
        <dbReference type="ARBA" id="ARBA00010607"/>
    </source>
</evidence>
<proteinExistence type="inferred from homology"/>
<dbReference type="InterPro" id="IPR037176">
    <property type="entry name" value="Osmotin/thaumatin-like_sf"/>
</dbReference>
<comment type="similarity">
    <text evidence="1">Belongs to the thaumatin family.</text>
</comment>
<gene>
    <name evidence="2" type="ORF">TIFTF001_008493</name>
</gene>
<dbReference type="PANTHER" id="PTHR31048">
    <property type="entry name" value="OS03G0233200 PROTEIN"/>
    <property type="match status" value="1"/>
</dbReference>
<dbReference type="EMBL" id="BTGU01000009">
    <property type="protein sequence ID" value="GMN39267.1"/>
    <property type="molecule type" value="Genomic_DNA"/>
</dbReference>
<reference evidence="2" key="1">
    <citation type="submission" date="2023-07" db="EMBL/GenBank/DDBJ databases">
        <title>draft genome sequence of fig (Ficus carica).</title>
        <authorList>
            <person name="Takahashi T."/>
            <person name="Nishimura K."/>
        </authorList>
    </citation>
    <scope>NUCLEOTIDE SEQUENCE</scope>
</reference>
<organism evidence="2 3">
    <name type="scientific">Ficus carica</name>
    <name type="common">Common fig</name>
    <dbReference type="NCBI Taxonomy" id="3494"/>
    <lineage>
        <taxon>Eukaryota</taxon>
        <taxon>Viridiplantae</taxon>
        <taxon>Streptophyta</taxon>
        <taxon>Embryophyta</taxon>
        <taxon>Tracheophyta</taxon>
        <taxon>Spermatophyta</taxon>
        <taxon>Magnoliopsida</taxon>
        <taxon>eudicotyledons</taxon>
        <taxon>Gunneridae</taxon>
        <taxon>Pentapetalae</taxon>
        <taxon>rosids</taxon>
        <taxon>fabids</taxon>
        <taxon>Rosales</taxon>
        <taxon>Moraceae</taxon>
        <taxon>Ficeae</taxon>
        <taxon>Ficus</taxon>
    </lineage>
</organism>
<sequence>MSRTGDFNNPETCPPTEYSRIFEEKCPLAYSYAYDDKNSTFTCSGGPPSALDQMLMLNVVVMRKLLHMFTIKGL</sequence>
<comment type="caution">
    <text evidence="2">The sequence shown here is derived from an EMBL/GenBank/DDBJ whole genome shotgun (WGS) entry which is preliminary data.</text>
</comment>
<protein>
    <submittedName>
        <fullName evidence="2">Uncharacterized protein</fullName>
    </submittedName>
</protein>
<accession>A0AA88D2W5</accession>
<evidence type="ECO:0000313" key="2">
    <source>
        <dbReference type="EMBL" id="GMN39267.1"/>
    </source>
</evidence>
<dbReference type="PROSITE" id="PS51367">
    <property type="entry name" value="THAUMATIN_2"/>
    <property type="match status" value="1"/>
</dbReference>